<sequence length="260" mass="29418">MTLLRSSRLFRKLLIALWASMLLSMVLTFSYLRFTGHPPPPDDLAQFGGVPLAPLVFAAFAILVTGLALVWYLSRPLRHLKWALDRVAEGRFDTRVQPLMGSQRDEIVDLAQDFDRMAAQLQLLTESRELFLHDVSHELRSPVTRMQAAIGLLRQNPEQTPAMVDRLEIECERLDALVEELLTLYRLEAGRSDEGRERVDIVELLHAIAEDADFEARAASRFVVIDAPDKFIAEVDGELIYRAFENVIRNAVKFTASGTT</sequence>
<name>A0A4R1BRZ2_9PROT</name>
<evidence type="ECO:0000313" key="17">
    <source>
        <dbReference type="EMBL" id="TCJ20137.1"/>
    </source>
</evidence>
<evidence type="ECO:0000256" key="5">
    <source>
        <dbReference type="ARBA" id="ARBA00022553"/>
    </source>
</evidence>
<proteinExistence type="predicted"/>
<dbReference type="Pfam" id="PF00672">
    <property type="entry name" value="HAMP"/>
    <property type="match status" value="1"/>
</dbReference>
<dbReference type="InterPro" id="IPR036097">
    <property type="entry name" value="HisK_dim/P_sf"/>
</dbReference>
<dbReference type="EC" id="2.7.13.3" evidence="3"/>
<evidence type="ECO:0000313" key="18">
    <source>
        <dbReference type="Proteomes" id="UP000295443"/>
    </source>
</evidence>
<evidence type="ECO:0000256" key="4">
    <source>
        <dbReference type="ARBA" id="ARBA00022475"/>
    </source>
</evidence>
<keyword evidence="11 14" id="KW-1133">Transmembrane helix</keyword>
<evidence type="ECO:0000256" key="2">
    <source>
        <dbReference type="ARBA" id="ARBA00004651"/>
    </source>
</evidence>
<keyword evidence="7 14" id="KW-0812">Transmembrane</keyword>
<keyword evidence="12" id="KW-0902">Two-component regulatory system</keyword>
<evidence type="ECO:0000256" key="3">
    <source>
        <dbReference type="ARBA" id="ARBA00012438"/>
    </source>
</evidence>
<dbReference type="SMART" id="SM00304">
    <property type="entry name" value="HAMP"/>
    <property type="match status" value="1"/>
</dbReference>
<dbReference type="Gene3D" id="3.30.565.10">
    <property type="entry name" value="Histidine kinase-like ATPase, C-terminal domain"/>
    <property type="match status" value="1"/>
</dbReference>
<evidence type="ECO:0000256" key="12">
    <source>
        <dbReference type="ARBA" id="ARBA00023012"/>
    </source>
</evidence>
<dbReference type="SMART" id="SM00388">
    <property type="entry name" value="HisKA"/>
    <property type="match status" value="1"/>
</dbReference>
<feature type="transmembrane region" description="Helical" evidence="14">
    <location>
        <begin position="12"/>
        <end position="32"/>
    </location>
</feature>
<dbReference type="CDD" id="cd00082">
    <property type="entry name" value="HisKA"/>
    <property type="match status" value="1"/>
</dbReference>
<dbReference type="PROSITE" id="PS50885">
    <property type="entry name" value="HAMP"/>
    <property type="match status" value="1"/>
</dbReference>
<dbReference type="GO" id="GO:0000155">
    <property type="term" value="F:phosphorelay sensor kinase activity"/>
    <property type="evidence" value="ECO:0007669"/>
    <property type="project" value="InterPro"/>
</dbReference>
<feature type="domain" description="Histidine kinase" evidence="15">
    <location>
        <begin position="134"/>
        <end position="260"/>
    </location>
</feature>
<dbReference type="InterPro" id="IPR050398">
    <property type="entry name" value="HssS/ArlS-like"/>
</dbReference>
<reference evidence="17 18" key="1">
    <citation type="submission" date="2019-03" db="EMBL/GenBank/DDBJ databases">
        <title>Genome sequence of Thiobacillaceae bacterium LSR1, a sulfur-oxidizing bacterium isolated from freshwater sediment.</title>
        <authorList>
            <person name="Li S."/>
        </authorList>
    </citation>
    <scope>NUCLEOTIDE SEQUENCE [LARGE SCALE GENOMIC DNA]</scope>
    <source>
        <strain evidence="17 18">LSR1</strain>
    </source>
</reference>
<evidence type="ECO:0000256" key="9">
    <source>
        <dbReference type="ARBA" id="ARBA00022777"/>
    </source>
</evidence>
<gene>
    <name evidence="17" type="ORF">EZJ19_00740</name>
</gene>
<evidence type="ECO:0000256" key="11">
    <source>
        <dbReference type="ARBA" id="ARBA00022989"/>
    </source>
</evidence>
<keyword evidence="13 14" id="KW-0472">Membrane</keyword>
<dbReference type="OrthoDB" id="9804645at2"/>
<evidence type="ECO:0000256" key="8">
    <source>
        <dbReference type="ARBA" id="ARBA00022741"/>
    </source>
</evidence>
<evidence type="ECO:0000256" key="6">
    <source>
        <dbReference type="ARBA" id="ARBA00022679"/>
    </source>
</evidence>
<organism evidence="17 18">
    <name type="scientific">Parasulfuritortus cantonensis</name>
    <dbReference type="NCBI Taxonomy" id="2528202"/>
    <lineage>
        <taxon>Bacteria</taxon>
        <taxon>Pseudomonadati</taxon>
        <taxon>Pseudomonadota</taxon>
        <taxon>Betaproteobacteria</taxon>
        <taxon>Nitrosomonadales</taxon>
        <taxon>Thiobacillaceae</taxon>
        <taxon>Parasulfuritortus</taxon>
    </lineage>
</organism>
<keyword evidence="9" id="KW-0418">Kinase</keyword>
<dbReference type="EMBL" id="SJZB01000003">
    <property type="protein sequence ID" value="TCJ20137.1"/>
    <property type="molecule type" value="Genomic_DNA"/>
</dbReference>
<keyword evidence="8" id="KW-0547">Nucleotide-binding</keyword>
<keyword evidence="6" id="KW-0808">Transferase</keyword>
<dbReference type="InterPro" id="IPR005467">
    <property type="entry name" value="His_kinase_dom"/>
</dbReference>
<evidence type="ECO:0000256" key="1">
    <source>
        <dbReference type="ARBA" id="ARBA00000085"/>
    </source>
</evidence>
<dbReference type="PANTHER" id="PTHR45528">
    <property type="entry name" value="SENSOR HISTIDINE KINASE CPXA"/>
    <property type="match status" value="1"/>
</dbReference>
<keyword evidence="4" id="KW-1003">Cell membrane</keyword>
<evidence type="ECO:0000259" key="15">
    <source>
        <dbReference type="PROSITE" id="PS50109"/>
    </source>
</evidence>
<evidence type="ECO:0000256" key="7">
    <source>
        <dbReference type="ARBA" id="ARBA00022692"/>
    </source>
</evidence>
<dbReference type="PANTHER" id="PTHR45528:SF1">
    <property type="entry name" value="SENSOR HISTIDINE KINASE CPXA"/>
    <property type="match status" value="1"/>
</dbReference>
<feature type="domain" description="HAMP" evidence="16">
    <location>
        <begin position="71"/>
        <end position="126"/>
    </location>
</feature>
<comment type="catalytic activity">
    <reaction evidence="1">
        <text>ATP + protein L-histidine = ADP + protein N-phospho-L-histidine.</text>
        <dbReference type="EC" id="2.7.13.3"/>
    </reaction>
</comment>
<dbReference type="InterPro" id="IPR036890">
    <property type="entry name" value="HATPase_C_sf"/>
</dbReference>
<dbReference type="InterPro" id="IPR003661">
    <property type="entry name" value="HisK_dim/P_dom"/>
</dbReference>
<feature type="non-terminal residue" evidence="17">
    <location>
        <position position="260"/>
    </location>
</feature>
<dbReference type="InterPro" id="IPR003660">
    <property type="entry name" value="HAMP_dom"/>
</dbReference>
<keyword evidence="10" id="KW-0067">ATP-binding</keyword>
<dbReference type="SUPFAM" id="SSF55874">
    <property type="entry name" value="ATPase domain of HSP90 chaperone/DNA topoisomerase II/histidine kinase"/>
    <property type="match status" value="1"/>
</dbReference>
<dbReference type="SUPFAM" id="SSF47384">
    <property type="entry name" value="Homodimeric domain of signal transducing histidine kinase"/>
    <property type="match status" value="1"/>
</dbReference>
<comment type="subcellular location">
    <subcellularLocation>
        <location evidence="2">Cell membrane</location>
        <topology evidence="2">Multi-pass membrane protein</topology>
    </subcellularLocation>
</comment>
<keyword evidence="18" id="KW-1185">Reference proteome</keyword>
<accession>A0A4R1BRZ2</accession>
<dbReference type="GO" id="GO:0005524">
    <property type="term" value="F:ATP binding"/>
    <property type="evidence" value="ECO:0007669"/>
    <property type="project" value="UniProtKB-KW"/>
</dbReference>
<dbReference type="CDD" id="cd06225">
    <property type="entry name" value="HAMP"/>
    <property type="match status" value="1"/>
</dbReference>
<dbReference type="Proteomes" id="UP000295443">
    <property type="component" value="Unassembled WGS sequence"/>
</dbReference>
<dbReference type="Gene3D" id="1.10.287.130">
    <property type="match status" value="1"/>
</dbReference>
<feature type="transmembrane region" description="Helical" evidence="14">
    <location>
        <begin position="52"/>
        <end position="73"/>
    </location>
</feature>
<evidence type="ECO:0000259" key="16">
    <source>
        <dbReference type="PROSITE" id="PS50885"/>
    </source>
</evidence>
<keyword evidence="5" id="KW-0597">Phosphoprotein</keyword>
<dbReference type="PROSITE" id="PS50109">
    <property type="entry name" value="HIS_KIN"/>
    <property type="match status" value="1"/>
</dbReference>
<dbReference type="AlphaFoldDB" id="A0A4R1BRZ2"/>
<evidence type="ECO:0000256" key="14">
    <source>
        <dbReference type="SAM" id="Phobius"/>
    </source>
</evidence>
<dbReference type="GO" id="GO:0005886">
    <property type="term" value="C:plasma membrane"/>
    <property type="evidence" value="ECO:0007669"/>
    <property type="project" value="UniProtKB-SubCell"/>
</dbReference>
<dbReference type="SUPFAM" id="SSF158472">
    <property type="entry name" value="HAMP domain-like"/>
    <property type="match status" value="1"/>
</dbReference>
<protein>
    <recommendedName>
        <fullName evidence="3">histidine kinase</fullName>
        <ecNumber evidence="3">2.7.13.3</ecNumber>
    </recommendedName>
</protein>
<comment type="caution">
    <text evidence="17">The sequence shown here is derived from an EMBL/GenBank/DDBJ whole genome shotgun (WGS) entry which is preliminary data.</text>
</comment>
<evidence type="ECO:0000256" key="13">
    <source>
        <dbReference type="ARBA" id="ARBA00023136"/>
    </source>
</evidence>
<evidence type="ECO:0000256" key="10">
    <source>
        <dbReference type="ARBA" id="ARBA00022840"/>
    </source>
</evidence>
<dbReference type="Gene3D" id="1.10.8.500">
    <property type="entry name" value="HAMP domain in histidine kinase"/>
    <property type="match status" value="1"/>
</dbReference>
<dbReference type="Pfam" id="PF00512">
    <property type="entry name" value="HisKA"/>
    <property type="match status" value="1"/>
</dbReference>